<dbReference type="Proteomes" id="UP000182826">
    <property type="component" value="Unassembled WGS sequence"/>
</dbReference>
<dbReference type="EMBL" id="MLFK01000008">
    <property type="protein sequence ID" value="OIV41132.1"/>
    <property type="molecule type" value="Genomic_DNA"/>
</dbReference>
<evidence type="ECO:0000259" key="4">
    <source>
        <dbReference type="PROSITE" id="PS01124"/>
    </source>
</evidence>
<dbReference type="SMART" id="SM00342">
    <property type="entry name" value="HTH_ARAC"/>
    <property type="match status" value="1"/>
</dbReference>
<dbReference type="OrthoDB" id="632644at2"/>
<feature type="domain" description="HTH araC/xylS-type" evidence="4">
    <location>
        <begin position="184"/>
        <end position="281"/>
    </location>
</feature>
<dbReference type="PANTHER" id="PTHR43280:SF32">
    <property type="entry name" value="TRANSCRIPTIONAL REGULATORY PROTEIN"/>
    <property type="match status" value="1"/>
</dbReference>
<evidence type="ECO:0000256" key="1">
    <source>
        <dbReference type="ARBA" id="ARBA00023015"/>
    </source>
</evidence>
<gene>
    <name evidence="5" type="ORF">BKM63_15695</name>
</gene>
<protein>
    <recommendedName>
        <fullName evidence="4">HTH araC/xylS-type domain-containing protein</fullName>
    </recommendedName>
</protein>
<dbReference type="InterPro" id="IPR009057">
    <property type="entry name" value="Homeodomain-like_sf"/>
</dbReference>
<dbReference type="PANTHER" id="PTHR43280">
    <property type="entry name" value="ARAC-FAMILY TRANSCRIPTIONAL REGULATOR"/>
    <property type="match status" value="1"/>
</dbReference>
<name>A0A1J7CHT1_FLAJO</name>
<dbReference type="PROSITE" id="PS01124">
    <property type="entry name" value="HTH_ARAC_FAMILY_2"/>
    <property type="match status" value="1"/>
</dbReference>
<dbReference type="AlphaFoldDB" id="A0A1J7CHT1"/>
<dbReference type="SUPFAM" id="SSF46689">
    <property type="entry name" value="Homeodomain-like"/>
    <property type="match status" value="1"/>
</dbReference>
<comment type="caution">
    <text evidence="5">The sequence shown here is derived from an EMBL/GenBank/DDBJ whole genome shotgun (WGS) entry which is preliminary data.</text>
</comment>
<evidence type="ECO:0000256" key="3">
    <source>
        <dbReference type="ARBA" id="ARBA00023163"/>
    </source>
</evidence>
<keyword evidence="3" id="KW-0804">Transcription</keyword>
<dbReference type="Gene3D" id="1.10.10.60">
    <property type="entry name" value="Homeodomain-like"/>
    <property type="match status" value="1"/>
</dbReference>
<proteinExistence type="predicted"/>
<evidence type="ECO:0000313" key="5">
    <source>
        <dbReference type="EMBL" id="OIV41132.1"/>
    </source>
</evidence>
<sequence>MKNKILTYSLTEHKSLFSSADEKDYFYTQTTEHPYINEPYRAESYAIEFLREGSIIIQTQLDKRTIHAPAVIALGPTVTRSFTKNSNKILIDIIFFKPQFFLESQTNVFFLSQYEFFENNNVLELNGDLKIKFERIFNLIKELLEGSSKHQSAALISYLYILIYELDSVQEVVSAEITQNPIFEKFKKLLFKDFLKQRSVEYYADALHVTRKYLSEVIKKNSGKTASDWINEVVILEAKVLLQNKSLTINQISDELNFQNQSAFGRFFKNHTGISPLEYRK</sequence>
<keyword evidence="2" id="KW-0238">DNA-binding</keyword>
<evidence type="ECO:0000313" key="6">
    <source>
        <dbReference type="Proteomes" id="UP000182826"/>
    </source>
</evidence>
<dbReference type="RefSeq" id="WP_071637531.1">
    <property type="nucleotide sequence ID" value="NZ_MLFK01000008.1"/>
</dbReference>
<evidence type="ECO:0000256" key="2">
    <source>
        <dbReference type="ARBA" id="ARBA00023125"/>
    </source>
</evidence>
<reference evidence="5 6" key="1">
    <citation type="submission" date="2016-10" db="EMBL/GenBank/DDBJ databases">
        <title>Draft Genome Sequence of Rhizobacteria Flavobacterium johnsoniae CI04.</title>
        <authorList>
            <person name="Bravo J.I."/>
            <person name="Lozano G.L."/>
            <person name="Handelsman J."/>
        </authorList>
    </citation>
    <scope>NUCLEOTIDE SEQUENCE [LARGE SCALE GENOMIC DNA]</scope>
    <source>
        <strain evidence="5 6">CI04</strain>
    </source>
</reference>
<dbReference type="InterPro" id="IPR018060">
    <property type="entry name" value="HTH_AraC"/>
</dbReference>
<organism evidence="5 6">
    <name type="scientific">Flavobacterium johnsoniae</name>
    <name type="common">Cytophaga johnsonae</name>
    <dbReference type="NCBI Taxonomy" id="986"/>
    <lineage>
        <taxon>Bacteria</taxon>
        <taxon>Pseudomonadati</taxon>
        <taxon>Bacteroidota</taxon>
        <taxon>Flavobacteriia</taxon>
        <taxon>Flavobacteriales</taxon>
        <taxon>Flavobacteriaceae</taxon>
        <taxon>Flavobacterium</taxon>
    </lineage>
</organism>
<dbReference type="GO" id="GO:0003700">
    <property type="term" value="F:DNA-binding transcription factor activity"/>
    <property type="evidence" value="ECO:0007669"/>
    <property type="project" value="InterPro"/>
</dbReference>
<dbReference type="Pfam" id="PF12833">
    <property type="entry name" value="HTH_18"/>
    <property type="match status" value="1"/>
</dbReference>
<accession>A0A1J7CHT1</accession>
<dbReference type="GO" id="GO:0043565">
    <property type="term" value="F:sequence-specific DNA binding"/>
    <property type="evidence" value="ECO:0007669"/>
    <property type="project" value="InterPro"/>
</dbReference>
<keyword evidence="6" id="KW-1185">Reference proteome</keyword>
<keyword evidence="1" id="KW-0805">Transcription regulation</keyword>